<evidence type="ECO:0000256" key="1">
    <source>
        <dbReference type="ARBA" id="ARBA00004571"/>
    </source>
</evidence>
<dbReference type="Pfam" id="PF07715">
    <property type="entry name" value="Plug"/>
    <property type="match status" value="1"/>
</dbReference>
<feature type="domain" description="TonB-dependent receptor-like beta-barrel" evidence="14">
    <location>
        <begin position="267"/>
        <end position="666"/>
    </location>
</feature>
<gene>
    <name evidence="16" type="ORF">HW932_00345</name>
</gene>
<evidence type="ECO:0000259" key="14">
    <source>
        <dbReference type="Pfam" id="PF00593"/>
    </source>
</evidence>
<keyword evidence="10 11" id="KW-0998">Cell outer membrane</keyword>
<evidence type="ECO:0000256" key="7">
    <source>
        <dbReference type="ARBA" id="ARBA00023077"/>
    </source>
</evidence>
<name>A0A850R5M8_9GAMM</name>
<keyword evidence="8 11" id="KW-0472">Membrane</keyword>
<dbReference type="GO" id="GO:0015344">
    <property type="term" value="F:siderophore uptake transmembrane transporter activity"/>
    <property type="evidence" value="ECO:0007669"/>
    <property type="project" value="TreeGrafter"/>
</dbReference>
<evidence type="ECO:0000259" key="15">
    <source>
        <dbReference type="Pfam" id="PF07715"/>
    </source>
</evidence>
<dbReference type="InterPro" id="IPR000531">
    <property type="entry name" value="Beta-barrel_TonB"/>
</dbReference>
<comment type="subcellular location">
    <subcellularLocation>
        <location evidence="1 11">Cell outer membrane</location>
        <topology evidence="1 11">Multi-pass membrane protein</topology>
    </subcellularLocation>
</comment>
<dbReference type="CDD" id="cd01347">
    <property type="entry name" value="ligand_gated_channel"/>
    <property type="match status" value="1"/>
</dbReference>
<dbReference type="GO" id="GO:0044718">
    <property type="term" value="P:siderophore transmembrane transport"/>
    <property type="evidence" value="ECO:0007669"/>
    <property type="project" value="TreeGrafter"/>
</dbReference>
<evidence type="ECO:0000313" key="17">
    <source>
        <dbReference type="Proteomes" id="UP000592294"/>
    </source>
</evidence>
<keyword evidence="5 11" id="KW-0812">Transmembrane</keyword>
<keyword evidence="3 11" id="KW-0813">Transport</keyword>
<dbReference type="PANTHER" id="PTHR30069">
    <property type="entry name" value="TONB-DEPENDENT OUTER MEMBRANE RECEPTOR"/>
    <property type="match status" value="1"/>
</dbReference>
<dbReference type="PANTHER" id="PTHR30069:SF29">
    <property type="entry name" value="HEMOGLOBIN AND HEMOGLOBIN-HAPTOGLOBIN-BINDING PROTEIN 1-RELATED"/>
    <property type="match status" value="1"/>
</dbReference>
<dbReference type="PROSITE" id="PS52016">
    <property type="entry name" value="TONB_DEPENDENT_REC_3"/>
    <property type="match status" value="1"/>
</dbReference>
<evidence type="ECO:0000256" key="11">
    <source>
        <dbReference type="PROSITE-ProRule" id="PRU01360"/>
    </source>
</evidence>
<dbReference type="AlphaFoldDB" id="A0A850R5M8"/>
<evidence type="ECO:0000256" key="4">
    <source>
        <dbReference type="ARBA" id="ARBA00022452"/>
    </source>
</evidence>
<feature type="domain" description="TonB-dependent receptor plug" evidence="15">
    <location>
        <begin position="70"/>
        <end position="173"/>
    </location>
</feature>
<evidence type="ECO:0000256" key="13">
    <source>
        <dbReference type="SAM" id="SignalP"/>
    </source>
</evidence>
<feature type="signal peptide" evidence="13">
    <location>
        <begin position="1"/>
        <end position="23"/>
    </location>
</feature>
<dbReference type="Pfam" id="PF00593">
    <property type="entry name" value="TonB_dep_Rec_b-barrel"/>
    <property type="match status" value="1"/>
</dbReference>
<dbReference type="RefSeq" id="WP_176974517.1">
    <property type="nucleotide sequence ID" value="NZ_JABZEO010000001.1"/>
</dbReference>
<dbReference type="GO" id="GO:0009279">
    <property type="term" value="C:cell outer membrane"/>
    <property type="evidence" value="ECO:0007669"/>
    <property type="project" value="UniProtKB-SubCell"/>
</dbReference>
<dbReference type="SUPFAM" id="SSF56935">
    <property type="entry name" value="Porins"/>
    <property type="match status" value="1"/>
</dbReference>
<keyword evidence="9 16" id="KW-0675">Receptor</keyword>
<proteinExistence type="inferred from homology"/>
<dbReference type="Gene3D" id="2.170.130.10">
    <property type="entry name" value="TonB-dependent receptor, plug domain"/>
    <property type="match status" value="1"/>
</dbReference>
<dbReference type="InterPro" id="IPR036942">
    <property type="entry name" value="Beta-barrel_TonB_sf"/>
</dbReference>
<evidence type="ECO:0000256" key="12">
    <source>
        <dbReference type="RuleBase" id="RU003357"/>
    </source>
</evidence>
<reference evidence="16 17" key="1">
    <citation type="submission" date="2020-06" db="EMBL/GenBank/DDBJ databases">
        <title>Whole-genome sequence of Allochromatium humboldtianum DSM 21881, type strain.</title>
        <authorList>
            <person name="Kyndt J.A."/>
            <person name="Meyer T.E."/>
        </authorList>
    </citation>
    <scope>NUCLEOTIDE SEQUENCE [LARGE SCALE GENOMIC DNA]</scope>
    <source>
        <strain evidence="16 17">DSM 21881</strain>
    </source>
</reference>
<evidence type="ECO:0000256" key="6">
    <source>
        <dbReference type="ARBA" id="ARBA00022729"/>
    </source>
</evidence>
<evidence type="ECO:0000256" key="8">
    <source>
        <dbReference type="ARBA" id="ARBA00023136"/>
    </source>
</evidence>
<dbReference type="Proteomes" id="UP000592294">
    <property type="component" value="Unassembled WGS sequence"/>
</dbReference>
<dbReference type="Gene3D" id="2.40.170.20">
    <property type="entry name" value="TonB-dependent receptor, beta-barrel domain"/>
    <property type="match status" value="1"/>
</dbReference>
<keyword evidence="4 11" id="KW-1134">Transmembrane beta strand</keyword>
<dbReference type="InterPro" id="IPR039426">
    <property type="entry name" value="TonB-dep_rcpt-like"/>
</dbReference>
<organism evidence="16 17">
    <name type="scientific">Allochromatium humboldtianum</name>
    <dbReference type="NCBI Taxonomy" id="504901"/>
    <lineage>
        <taxon>Bacteria</taxon>
        <taxon>Pseudomonadati</taxon>
        <taxon>Pseudomonadota</taxon>
        <taxon>Gammaproteobacteria</taxon>
        <taxon>Chromatiales</taxon>
        <taxon>Chromatiaceae</taxon>
        <taxon>Allochromatium</taxon>
    </lineage>
</organism>
<keyword evidence="6 13" id="KW-0732">Signal</keyword>
<keyword evidence="7 12" id="KW-0798">TonB box</keyword>
<keyword evidence="17" id="KW-1185">Reference proteome</keyword>
<evidence type="ECO:0000256" key="9">
    <source>
        <dbReference type="ARBA" id="ARBA00023170"/>
    </source>
</evidence>
<evidence type="ECO:0000256" key="10">
    <source>
        <dbReference type="ARBA" id="ARBA00023237"/>
    </source>
</evidence>
<evidence type="ECO:0000256" key="2">
    <source>
        <dbReference type="ARBA" id="ARBA00008143"/>
    </source>
</evidence>
<comment type="caution">
    <text evidence="16">The sequence shown here is derived from an EMBL/GenBank/DDBJ whole genome shotgun (WGS) entry which is preliminary data.</text>
</comment>
<dbReference type="EMBL" id="JABZEO010000001">
    <property type="protein sequence ID" value="NVZ07706.1"/>
    <property type="molecule type" value="Genomic_DNA"/>
</dbReference>
<evidence type="ECO:0000313" key="16">
    <source>
        <dbReference type="EMBL" id="NVZ07706.1"/>
    </source>
</evidence>
<feature type="chain" id="PRO_5032650499" evidence="13">
    <location>
        <begin position="24"/>
        <end position="701"/>
    </location>
</feature>
<comment type="similarity">
    <text evidence="2">Belongs to the TonB-dependent receptor family. Hemoglobin/haptoglobin binding protein subfamily.</text>
</comment>
<sequence>MATAQRLLIGSILMATVIGSPLAASGPLSTTAGSERQAIEGDQAARADLLSVLGDVSALATKTRLNADYVPGILSILYGDELIALGARTVWEALELVPGVQIDRNNNGGLRVAIRGFQHSNGNVKLLLNSVAMNNAFGGYSNILYIPIEQVERIEVIRGPGSAVHGEFAFAGVINVITRQNENRVYVEAGSGEAYGTGAVLSARSPDGDWRLNLNASGWDRQGTEITAGPDRLYVLGQSELSQAPGRINNAENHRLAVFALDYKKLSVLAQYSRNQGGTFFGPLNVLPEPNTGANASQAEQSLVQVRQAFDPLPTLSAEFKLSWSEFIGNWAVDILPSGVAFPLGSQNVYPDGVFLEDYVRITRQEAELDFDWRGWSGHRWQLSLSASEARIDDAWWAFNGDAETLEPLPIVRRYSGDQNFMKEGARRSTYSIAVQDQFQLLEPLALTAGLRYDSYSDAGDNLSPRLAAVWTLSDEHLIKAQYAEAFFPPTLYQLYGNARSGVRSTFSLDPETVSTTELGYIFRRGAAVARATLYHSRVRDLIVLANDRYDNRGRVRLQGVETEWEQRLSATWKLTANLSYSDTQDEEAGAPLTGAADWLGNLGLFYRPRSDILLSGHWRYVGDRHRSADDPRRDRLPGYQDVSLTLSWFDVGTPGLTLRAGVDNLLGQQIKSPAAAYTYMDDYPRLEERLWWVQFSYHWR</sequence>
<evidence type="ECO:0000256" key="3">
    <source>
        <dbReference type="ARBA" id="ARBA00022448"/>
    </source>
</evidence>
<evidence type="ECO:0000256" key="5">
    <source>
        <dbReference type="ARBA" id="ARBA00022692"/>
    </source>
</evidence>
<dbReference type="InterPro" id="IPR012910">
    <property type="entry name" value="Plug_dom"/>
</dbReference>
<dbReference type="InterPro" id="IPR037066">
    <property type="entry name" value="Plug_dom_sf"/>
</dbReference>
<protein>
    <submittedName>
        <fullName evidence="16">TonB-dependent receptor</fullName>
    </submittedName>
</protein>
<accession>A0A850R5M8</accession>